<feature type="domain" description="L-lysine epsilon oxidase C-terminal" evidence="2">
    <location>
        <begin position="379"/>
        <end position="527"/>
    </location>
</feature>
<feature type="domain" description="L-Lysine epsilon oxidase N-terminal" evidence="1">
    <location>
        <begin position="7"/>
        <end position="254"/>
    </location>
</feature>
<dbReference type="InterPro" id="IPR041173">
    <property type="entry name" value="LodA_C"/>
</dbReference>
<dbReference type="GO" id="GO:0033736">
    <property type="term" value="F:L-lysine 6-oxidase activity"/>
    <property type="evidence" value="ECO:0007669"/>
    <property type="project" value="UniProtKB-EC"/>
</dbReference>
<dbReference type="Pfam" id="PF18417">
    <property type="entry name" value="LodA_C"/>
    <property type="match status" value="1"/>
</dbReference>
<dbReference type="Proteomes" id="UP000633418">
    <property type="component" value="Chromosome"/>
</dbReference>
<dbReference type="GO" id="GO:1900191">
    <property type="term" value="P:negative regulation of single-species biofilm formation"/>
    <property type="evidence" value="ECO:0007669"/>
    <property type="project" value="InterPro"/>
</dbReference>
<dbReference type="Pfam" id="PF17990">
    <property type="entry name" value="LodA_N"/>
    <property type="match status" value="1"/>
</dbReference>
<keyword evidence="4" id="KW-1185">Reference proteome</keyword>
<accession>A0A9E6PUR4</accession>
<dbReference type="NCBIfam" id="NF038172">
    <property type="entry name" value="Lys_ox_CTQ_LodA"/>
    <property type="match status" value="1"/>
</dbReference>
<evidence type="ECO:0000259" key="1">
    <source>
        <dbReference type="Pfam" id="PF17990"/>
    </source>
</evidence>
<dbReference type="KEGG" id="pxn:HU772_020795"/>
<organism evidence="3 4">
    <name type="scientific">Pseudomonas xantholysinigenes</name>
    <dbReference type="NCBI Taxonomy" id="2745490"/>
    <lineage>
        <taxon>Bacteria</taxon>
        <taxon>Pseudomonadati</taxon>
        <taxon>Pseudomonadota</taxon>
        <taxon>Gammaproteobacteria</taxon>
        <taxon>Pseudomonadales</taxon>
        <taxon>Pseudomonadaceae</taxon>
        <taxon>Pseudomonas</taxon>
    </lineage>
</organism>
<dbReference type="InterPro" id="IPR033797">
    <property type="entry name" value="LodA"/>
</dbReference>
<dbReference type="CDD" id="cd14732">
    <property type="entry name" value="LodA"/>
    <property type="match status" value="1"/>
</dbReference>
<name>A0A9E6PUR4_9PSED</name>
<keyword evidence="3" id="KW-0560">Oxidoreductase</keyword>
<protein>
    <submittedName>
        <fullName evidence="3">CTQ-dependent lysine 6-oxidase LodA</fullName>
        <ecNumber evidence="3">1.4.3.20</ecNumber>
    </submittedName>
</protein>
<dbReference type="InterPro" id="IPR041168">
    <property type="entry name" value="LodA_N"/>
</dbReference>
<reference evidence="3 4" key="2">
    <citation type="journal article" date="2021" name="Microorganisms">
        <title>The Ever-Expanding Pseudomonas Genus: Description of 43 New Species and Partition of the Pseudomonas putida Group.</title>
        <authorList>
            <person name="Girard L."/>
            <person name="Lood C."/>
            <person name="Hofte M."/>
            <person name="Vandamme P."/>
            <person name="Rokni-Zadeh H."/>
            <person name="van Noort V."/>
            <person name="Lavigne R."/>
            <person name="De Mot R."/>
        </authorList>
    </citation>
    <scope>NUCLEOTIDE SEQUENCE [LARGE SCALE GENOMIC DNA]</scope>
    <source>
        <strain evidence="3 4">RW9S1A</strain>
    </source>
</reference>
<proteinExistence type="predicted"/>
<dbReference type="RefSeq" id="WP_189664962.1">
    <property type="nucleotide sequence ID" value="NZ_CP077095.1"/>
</dbReference>
<reference evidence="3 4" key="1">
    <citation type="journal article" date="2020" name="Microorganisms">
        <title>Reliable Identification of Environmental Pseudomonas Isolates Using the rpoD Gene.</title>
        <authorList>
            <consortium name="The Broad Institute Genome Sequencing Platform"/>
            <person name="Girard L."/>
            <person name="Lood C."/>
            <person name="Rokni-Zadeh H."/>
            <person name="van Noort V."/>
            <person name="Lavigne R."/>
            <person name="De Mot R."/>
        </authorList>
    </citation>
    <scope>NUCLEOTIDE SEQUENCE [LARGE SCALE GENOMIC DNA]</scope>
    <source>
        <strain evidence="3 4">RW9S1A</strain>
    </source>
</reference>
<evidence type="ECO:0000313" key="4">
    <source>
        <dbReference type="Proteomes" id="UP000633418"/>
    </source>
</evidence>
<dbReference type="EMBL" id="CP077095">
    <property type="protein sequence ID" value="QXI37744.1"/>
    <property type="molecule type" value="Genomic_DNA"/>
</dbReference>
<dbReference type="GO" id="GO:0031640">
    <property type="term" value="P:killing of cells of another organism"/>
    <property type="evidence" value="ECO:0007669"/>
    <property type="project" value="InterPro"/>
</dbReference>
<sequence>MKYVIGPSIGVARVGNSETGFYLAPEKIGGRPLECDGYGNQTLDPQQQPVYVTRYKDANGSVKRQAARFCIFAVDDNGKATELTLDSPGVESMTWSVHLANKKAIWYNFAELEGNLLLGAHNSYKQRHVSLRNDSVTDEADRQKLIIDPGPYQLSGRQGKVELSRDNTSNDYRFRSFPARATQGQQINTLGTLRTDAKGRLLVLGGHGHAGGNEPISSFAGADTWHDDVSDGPVTCTLKLANQPEQTLTAWCIVGSPKFAPELENIVTLDDLAFDVAVRELNLLPELYRDGQYQKSYIANYERDIEPILRRPAGYRWVAAIPSLNSFSPPPFDAKDNTQANQGKRQDYFSLFRNPGSNGFTDGAQAQLFDQKSGIPLMPLNSGSNSVSNDLLDKFLTLTRTQYFLLGQWAAGQFTVEPPKPLPGVSALDQASIGNCVGGPLCPGIEVTWSLYSPSLYAKPYQIRHRHDSDYYYAHGLSTTENETDPEGPFQGCEPGDLTKRMAIPWQADFYQCTVQNVNFTDPAVNKEDSVPKAPSYYAYWWPPQSPWNVIPADMTAAAQQASGISAGMQSIYSRGINGYTEMIQAWHYLGFITNEAQGPLRDLYPYFVETERNNDRFVAASFAIGPAEYVLNGASGNFFNTWYLKPDEKLPSIDARQVVTARGHLVR</sequence>
<evidence type="ECO:0000259" key="2">
    <source>
        <dbReference type="Pfam" id="PF18417"/>
    </source>
</evidence>
<gene>
    <name evidence="3" type="primary">lodA</name>
    <name evidence="3" type="ORF">HU772_020795</name>
</gene>
<evidence type="ECO:0000313" key="3">
    <source>
        <dbReference type="EMBL" id="QXI37744.1"/>
    </source>
</evidence>
<dbReference type="EC" id="1.4.3.20" evidence="3"/>
<dbReference type="AlphaFoldDB" id="A0A9E6PUR4"/>